<sequence>MTVAEELAPSKVPEINTVTISMLKSALKSGWSDFMAYPLFGLFFGGVYMLGGLLIWWVTRATGETYWVVILGFGFPLIGPFLAVGLYEISRCRERGEKPTWACLLGMAYRQKNRQFPSIIVVIVLIFMFWAFVGHMIFAVFLGLSAMTNVMSSLDVFLTPNGMTMLAVGTAAGAALAGLIYAITVMGLPLLLDRELDFVTAMIVSFQTVLQNLPVMLLWGGFIIVMLAIGMLPYFLGLLVVLPVLGHASWHLYRQALSPEEE</sequence>
<keyword evidence="3" id="KW-1185">Reference proteome</keyword>
<protein>
    <submittedName>
        <fullName evidence="2">DUF2189 domain-containing protein</fullName>
    </submittedName>
</protein>
<evidence type="ECO:0000256" key="1">
    <source>
        <dbReference type="SAM" id="Phobius"/>
    </source>
</evidence>
<reference evidence="2 3" key="1">
    <citation type="submission" date="2018-09" db="EMBL/GenBank/DDBJ databases">
        <title>Profundibacter amoris BAR1 gen. nov., sp. nov., a new member of the Roseobacter clade isolated at Lokis Castle Vent Field on the Arctic Mid-Oceanic Ridge.</title>
        <authorList>
            <person name="Le Moine Bauer S."/>
            <person name="Sjoeberg A.G."/>
            <person name="L'Haridon S."/>
            <person name="Stokke R."/>
            <person name="Roalkvam I."/>
            <person name="Steen I.H."/>
            <person name="Dahle H."/>
        </authorList>
    </citation>
    <scope>NUCLEOTIDE SEQUENCE [LARGE SCALE GENOMIC DNA]</scope>
    <source>
        <strain evidence="2 3">BAR1</strain>
    </source>
</reference>
<dbReference type="EMBL" id="CP032125">
    <property type="protein sequence ID" value="AXX98265.1"/>
    <property type="molecule type" value="Genomic_DNA"/>
</dbReference>
<keyword evidence="1" id="KW-0812">Transmembrane</keyword>
<evidence type="ECO:0000313" key="2">
    <source>
        <dbReference type="EMBL" id="AXX98265.1"/>
    </source>
</evidence>
<proteinExistence type="predicted"/>
<name>A0A347UHD7_9RHOB</name>
<feature type="transmembrane region" description="Helical" evidence="1">
    <location>
        <begin position="164"/>
        <end position="184"/>
    </location>
</feature>
<dbReference type="RefSeq" id="WP_118942921.1">
    <property type="nucleotide sequence ID" value="NZ_CP032125.1"/>
</dbReference>
<dbReference type="AlphaFoldDB" id="A0A347UHD7"/>
<organism evidence="2 3">
    <name type="scientific">Profundibacter amoris</name>
    <dbReference type="NCBI Taxonomy" id="2171755"/>
    <lineage>
        <taxon>Bacteria</taxon>
        <taxon>Pseudomonadati</taxon>
        <taxon>Pseudomonadota</taxon>
        <taxon>Alphaproteobacteria</taxon>
        <taxon>Rhodobacterales</taxon>
        <taxon>Paracoccaceae</taxon>
        <taxon>Profundibacter</taxon>
    </lineage>
</organism>
<dbReference type="Pfam" id="PF09955">
    <property type="entry name" value="DUF2189"/>
    <property type="match status" value="1"/>
</dbReference>
<gene>
    <name evidence="2" type="ORF">BAR1_10190</name>
</gene>
<keyword evidence="1" id="KW-0472">Membrane</keyword>
<keyword evidence="1" id="KW-1133">Transmembrane helix</keyword>
<evidence type="ECO:0000313" key="3">
    <source>
        <dbReference type="Proteomes" id="UP000261704"/>
    </source>
</evidence>
<accession>A0A347UHD7</accession>
<feature type="transmembrane region" description="Helical" evidence="1">
    <location>
        <begin position="65"/>
        <end position="87"/>
    </location>
</feature>
<feature type="transmembrane region" description="Helical" evidence="1">
    <location>
        <begin position="34"/>
        <end position="59"/>
    </location>
</feature>
<dbReference type="OrthoDB" id="9809543at2"/>
<feature type="transmembrane region" description="Helical" evidence="1">
    <location>
        <begin position="119"/>
        <end position="144"/>
    </location>
</feature>
<dbReference type="Proteomes" id="UP000261704">
    <property type="component" value="Chromosome"/>
</dbReference>
<dbReference type="KEGG" id="pamo:BAR1_10190"/>
<dbReference type="InterPro" id="IPR018692">
    <property type="entry name" value="DUF2189"/>
</dbReference>
<feature type="transmembrane region" description="Helical" evidence="1">
    <location>
        <begin position="219"/>
        <end position="245"/>
    </location>
</feature>